<keyword evidence="2" id="KW-1003">Cell membrane</keyword>
<feature type="domain" description="ABC-2 type transporter transmembrane" evidence="7">
    <location>
        <begin position="25"/>
        <end position="372"/>
    </location>
</feature>
<name>A0ABU0EUJ4_9PSEU</name>
<protein>
    <submittedName>
        <fullName evidence="8">ABC-2 type transport system permease protein</fullName>
    </submittedName>
</protein>
<dbReference type="Proteomes" id="UP001229651">
    <property type="component" value="Unassembled WGS sequence"/>
</dbReference>
<feature type="transmembrane region" description="Helical" evidence="6">
    <location>
        <begin position="25"/>
        <end position="43"/>
    </location>
</feature>
<gene>
    <name evidence="8" type="ORF">FB470_002974</name>
</gene>
<comment type="subcellular location">
    <subcellularLocation>
        <location evidence="1">Cell membrane</location>
        <topology evidence="1">Multi-pass membrane protein</topology>
    </subcellularLocation>
</comment>
<feature type="transmembrane region" description="Helical" evidence="6">
    <location>
        <begin position="175"/>
        <end position="201"/>
    </location>
</feature>
<evidence type="ECO:0000256" key="6">
    <source>
        <dbReference type="SAM" id="Phobius"/>
    </source>
</evidence>
<feature type="transmembrane region" description="Helical" evidence="6">
    <location>
        <begin position="298"/>
        <end position="317"/>
    </location>
</feature>
<comment type="caution">
    <text evidence="8">The sequence shown here is derived from an EMBL/GenBank/DDBJ whole genome shotgun (WGS) entry which is preliminary data.</text>
</comment>
<dbReference type="PANTHER" id="PTHR30294:SF29">
    <property type="entry name" value="MULTIDRUG ABC TRANSPORTER PERMEASE YBHS-RELATED"/>
    <property type="match status" value="1"/>
</dbReference>
<accession>A0ABU0EUJ4</accession>
<dbReference type="RefSeq" id="WP_306992072.1">
    <property type="nucleotide sequence ID" value="NZ_JAUSUT010000001.1"/>
</dbReference>
<evidence type="ECO:0000256" key="5">
    <source>
        <dbReference type="ARBA" id="ARBA00023136"/>
    </source>
</evidence>
<keyword evidence="4 6" id="KW-1133">Transmembrane helix</keyword>
<evidence type="ECO:0000256" key="4">
    <source>
        <dbReference type="ARBA" id="ARBA00022989"/>
    </source>
</evidence>
<reference evidence="8 9" key="1">
    <citation type="submission" date="2023-07" db="EMBL/GenBank/DDBJ databases">
        <title>Sequencing the genomes of 1000 actinobacteria strains.</title>
        <authorList>
            <person name="Klenk H.-P."/>
        </authorList>
    </citation>
    <scope>NUCLEOTIDE SEQUENCE [LARGE SCALE GENOMIC DNA]</scope>
    <source>
        <strain evidence="8 9">DSM 45805</strain>
    </source>
</reference>
<keyword evidence="9" id="KW-1185">Reference proteome</keyword>
<evidence type="ECO:0000256" key="3">
    <source>
        <dbReference type="ARBA" id="ARBA00022692"/>
    </source>
</evidence>
<dbReference type="InterPro" id="IPR013525">
    <property type="entry name" value="ABC2_TM"/>
</dbReference>
<dbReference type="InterPro" id="IPR051449">
    <property type="entry name" value="ABC-2_transporter_component"/>
</dbReference>
<evidence type="ECO:0000259" key="7">
    <source>
        <dbReference type="Pfam" id="PF12698"/>
    </source>
</evidence>
<dbReference type="PANTHER" id="PTHR30294">
    <property type="entry name" value="MEMBRANE COMPONENT OF ABC TRANSPORTER YHHJ-RELATED"/>
    <property type="match status" value="1"/>
</dbReference>
<feature type="transmembrane region" description="Helical" evidence="6">
    <location>
        <begin position="354"/>
        <end position="376"/>
    </location>
</feature>
<evidence type="ECO:0000256" key="2">
    <source>
        <dbReference type="ARBA" id="ARBA00022475"/>
    </source>
</evidence>
<feature type="transmembrane region" description="Helical" evidence="6">
    <location>
        <begin position="221"/>
        <end position="246"/>
    </location>
</feature>
<evidence type="ECO:0000313" key="8">
    <source>
        <dbReference type="EMBL" id="MDQ0378980.1"/>
    </source>
</evidence>
<dbReference type="EMBL" id="JAUSUT010000001">
    <property type="protein sequence ID" value="MDQ0378980.1"/>
    <property type="molecule type" value="Genomic_DNA"/>
</dbReference>
<proteinExistence type="predicted"/>
<keyword evidence="5 6" id="KW-0472">Membrane</keyword>
<evidence type="ECO:0000256" key="1">
    <source>
        <dbReference type="ARBA" id="ARBA00004651"/>
    </source>
</evidence>
<sequence length="402" mass="42014">MTVPPLTGVALVARRELNTRLRTRSFLVGTVVILVVLGGYLLLQATLISGANTTRIGLAGQTTGIADQLRTAAASVGEDVETVPVAGVEQGTRQVRDGDLDAVLSGSAADLRVVVKSDLDQQLRAVLNGIAQQQVLNAKLLEADLDPAQVMREVTAARVEVDELQPRDADGDQRLAIGLVVVFLLFFGIQAYGGMVAQGVVEEKTSRVVEILLSTLRPWQLMLGKVIGLGLVGLVQLAILAVAGLAMAAASGALTLSGVAVGAVAWGLLWYLLGFFLYAMVYAAAGSLVSRQEDTASVVTPVSLTLTVGFVAGFNVLIQDPDSLGAQVLSLVPVFSPILMPGRIAAGVAAPWEVASALVLTVLCGAVLTWVSGRIYRNAVLRTGTRVKLRTALRGGPGRPVR</sequence>
<organism evidence="8 9">
    <name type="scientific">Amycolatopsis thermophila</name>
    <dbReference type="NCBI Taxonomy" id="206084"/>
    <lineage>
        <taxon>Bacteria</taxon>
        <taxon>Bacillati</taxon>
        <taxon>Actinomycetota</taxon>
        <taxon>Actinomycetes</taxon>
        <taxon>Pseudonocardiales</taxon>
        <taxon>Pseudonocardiaceae</taxon>
        <taxon>Amycolatopsis</taxon>
    </lineage>
</organism>
<feature type="transmembrane region" description="Helical" evidence="6">
    <location>
        <begin position="253"/>
        <end position="278"/>
    </location>
</feature>
<evidence type="ECO:0000313" key="9">
    <source>
        <dbReference type="Proteomes" id="UP001229651"/>
    </source>
</evidence>
<keyword evidence="3 6" id="KW-0812">Transmembrane</keyword>
<dbReference type="Pfam" id="PF12698">
    <property type="entry name" value="ABC2_membrane_3"/>
    <property type="match status" value="1"/>
</dbReference>